<dbReference type="PANTHER" id="PTHR15503:SF43">
    <property type="entry name" value="REVERSE TRANSCRIPTASE RNASE H-LIKE DOMAIN-CONTAINING PROTEIN"/>
    <property type="match status" value="1"/>
</dbReference>
<proteinExistence type="predicted"/>
<dbReference type="Gene3D" id="2.40.70.10">
    <property type="entry name" value="Acid Proteases"/>
    <property type="match status" value="1"/>
</dbReference>
<feature type="compositionally biased region" description="Polar residues" evidence="1">
    <location>
        <begin position="245"/>
        <end position="264"/>
    </location>
</feature>
<name>A0AAW1K877_SAPOF</name>
<sequence length="414" mass="46548">MANEELEQEVLRLKTQMEAMIQNVATLSLQVNDRAGGNRGNNLVRSPTIKFPIFNGEDVDSWMFKCEQFFSVTEIAANMKVTYASMHLESKALAWHQAFVKGRAVGEPLQSEEYSRAIKARFGDTSEDPMSELLSLKQTESVQAYHDAFNILLSKFDLQSTYALSCFLSGLDEKISVMVRMLKPQTIQEAFGLAKLQEAALNLHPKPTFKQPFHTSKSPIFAIKTPIFPTKTQNTHPQNTPPRPNFTNPYNPTKQTYPTTSNSPKLRLTSAEVVERRNKGLCFTCDERYTAQHVCKNRRQVFTMEAGEIHELDAEEEELEGDEQDTGECAQISVYALAGQLHCQTMRVQAQLGKRVLSVLVDSGSSHNFIDMGVVKRLELSLESIPTFQISVANGGKLLCSLIAHIFRQFKAIF</sequence>
<dbReference type="InterPro" id="IPR032567">
    <property type="entry name" value="RTL1-rel"/>
</dbReference>
<dbReference type="EMBL" id="JBDFQZ010000006">
    <property type="protein sequence ID" value="KAK9715846.1"/>
    <property type="molecule type" value="Genomic_DNA"/>
</dbReference>
<accession>A0AAW1K877</accession>
<keyword evidence="4" id="KW-1185">Reference proteome</keyword>
<evidence type="ECO:0000313" key="3">
    <source>
        <dbReference type="EMBL" id="KAK9715846.1"/>
    </source>
</evidence>
<feature type="region of interest" description="Disordered" evidence="1">
    <location>
        <begin position="231"/>
        <end position="265"/>
    </location>
</feature>
<dbReference type="CDD" id="cd00303">
    <property type="entry name" value="retropepsin_like"/>
    <property type="match status" value="1"/>
</dbReference>
<dbReference type="Pfam" id="PF03732">
    <property type="entry name" value="Retrotrans_gag"/>
    <property type="match status" value="1"/>
</dbReference>
<dbReference type="InterPro" id="IPR005162">
    <property type="entry name" value="Retrotrans_gag_dom"/>
</dbReference>
<feature type="domain" description="Retrotransposon gag" evidence="2">
    <location>
        <begin position="83"/>
        <end position="173"/>
    </location>
</feature>
<comment type="caution">
    <text evidence="3">The sequence shown here is derived from an EMBL/GenBank/DDBJ whole genome shotgun (WGS) entry which is preliminary data.</text>
</comment>
<dbReference type="AlphaFoldDB" id="A0AAW1K877"/>
<dbReference type="PANTHER" id="PTHR15503">
    <property type="entry name" value="LDOC1 RELATED"/>
    <property type="match status" value="1"/>
</dbReference>
<reference evidence="3" key="1">
    <citation type="submission" date="2024-03" db="EMBL/GenBank/DDBJ databases">
        <title>WGS assembly of Saponaria officinalis var. Norfolk2.</title>
        <authorList>
            <person name="Jenkins J."/>
            <person name="Shu S."/>
            <person name="Grimwood J."/>
            <person name="Barry K."/>
            <person name="Goodstein D."/>
            <person name="Schmutz J."/>
            <person name="Leebens-Mack J."/>
            <person name="Osbourn A."/>
        </authorList>
    </citation>
    <scope>NUCLEOTIDE SEQUENCE [LARGE SCALE GENOMIC DNA]</scope>
    <source>
        <strain evidence="3">JIC</strain>
    </source>
</reference>
<evidence type="ECO:0000313" key="4">
    <source>
        <dbReference type="Proteomes" id="UP001443914"/>
    </source>
</evidence>
<dbReference type="Proteomes" id="UP001443914">
    <property type="component" value="Unassembled WGS sequence"/>
</dbReference>
<protein>
    <recommendedName>
        <fullName evidence="2">Retrotransposon gag domain-containing protein</fullName>
    </recommendedName>
</protein>
<gene>
    <name evidence="3" type="ORF">RND81_06G193500</name>
</gene>
<organism evidence="3 4">
    <name type="scientific">Saponaria officinalis</name>
    <name type="common">Common soapwort</name>
    <name type="synonym">Lychnis saponaria</name>
    <dbReference type="NCBI Taxonomy" id="3572"/>
    <lineage>
        <taxon>Eukaryota</taxon>
        <taxon>Viridiplantae</taxon>
        <taxon>Streptophyta</taxon>
        <taxon>Embryophyta</taxon>
        <taxon>Tracheophyta</taxon>
        <taxon>Spermatophyta</taxon>
        <taxon>Magnoliopsida</taxon>
        <taxon>eudicotyledons</taxon>
        <taxon>Gunneridae</taxon>
        <taxon>Pentapetalae</taxon>
        <taxon>Caryophyllales</taxon>
        <taxon>Caryophyllaceae</taxon>
        <taxon>Caryophylleae</taxon>
        <taxon>Saponaria</taxon>
    </lineage>
</organism>
<dbReference type="InterPro" id="IPR021109">
    <property type="entry name" value="Peptidase_aspartic_dom_sf"/>
</dbReference>
<evidence type="ECO:0000259" key="2">
    <source>
        <dbReference type="Pfam" id="PF03732"/>
    </source>
</evidence>
<evidence type="ECO:0000256" key="1">
    <source>
        <dbReference type="SAM" id="MobiDB-lite"/>
    </source>
</evidence>